<gene>
    <name evidence="1" type="ORF">TTEB3V08_LOCUS2482</name>
</gene>
<protein>
    <submittedName>
        <fullName evidence="1">Uncharacterized protein</fullName>
    </submittedName>
</protein>
<dbReference type="AlphaFoldDB" id="A0A7R9FKV9"/>
<accession>A0A7R9FKV9</accession>
<proteinExistence type="predicted"/>
<reference evidence="1" key="1">
    <citation type="submission" date="2020-11" db="EMBL/GenBank/DDBJ databases">
        <authorList>
            <person name="Tran Van P."/>
        </authorList>
    </citation>
    <scope>NUCLEOTIDE SEQUENCE</scope>
</reference>
<sequence length="92" mass="10158">MEVTQVAMVVTIQYMEDWTVGIPGITNLMPAGATAPVEPFASARHSFTTVTLLERICYTASVVACLNVSFLCWTELLQMVRTGFESQLDVRV</sequence>
<organism evidence="1">
    <name type="scientific">Timema tahoe</name>
    <dbReference type="NCBI Taxonomy" id="61484"/>
    <lineage>
        <taxon>Eukaryota</taxon>
        <taxon>Metazoa</taxon>
        <taxon>Ecdysozoa</taxon>
        <taxon>Arthropoda</taxon>
        <taxon>Hexapoda</taxon>
        <taxon>Insecta</taxon>
        <taxon>Pterygota</taxon>
        <taxon>Neoptera</taxon>
        <taxon>Polyneoptera</taxon>
        <taxon>Phasmatodea</taxon>
        <taxon>Timematodea</taxon>
        <taxon>Timematoidea</taxon>
        <taxon>Timematidae</taxon>
        <taxon>Timema</taxon>
    </lineage>
</organism>
<name>A0A7R9FKV9_9NEOP</name>
<dbReference type="EMBL" id="OE000587">
    <property type="protein sequence ID" value="CAD7454376.1"/>
    <property type="molecule type" value="Genomic_DNA"/>
</dbReference>
<evidence type="ECO:0000313" key="1">
    <source>
        <dbReference type="EMBL" id="CAD7454376.1"/>
    </source>
</evidence>